<dbReference type="Gene3D" id="3.40.50.300">
    <property type="entry name" value="P-loop containing nucleotide triphosphate hydrolases"/>
    <property type="match status" value="1"/>
</dbReference>
<evidence type="ECO:0000313" key="1">
    <source>
        <dbReference type="EMBL" id="KAL0564966.1"/>
    </source>
</evidence>
<dbReference type="SUPFAM" id="SSF52540">
    <property type="entry name" value="P-loop containing nucleoside triphosphate hydrolases"/>
    <property type="match status" value="1"/>
</dbReference>
<keyword evidence="2" id="KW-1185">Reference proteome</keyword>
<proteinExistence type="predicted"/>
<dbReference type="Proteomes" id="UP001465976">
    <property type="component" value="Unassembled WGS sequence"/>
</dbReference>
<accession>A0ABR3EQ16</accession>
<evidence type="ECO:0008006" key="3">
    <source>
        <dbReference type="Google" id="ProtNLM"/>
    </source>
</evidence>
<dbReference type="InterPro" id="IPR027417">
    <property type="entry name" value="P-loop_NTPase"/>
</dbReference>
<organism evidence="1 2">
    <name type="scientific">Marasmius crinis-equi</name>
    <dbReference type="NCBI Taxonomy" id="585013"/>
    <lineage>
        <taxon>Eukaryota</taxon>
        <taxon>Fungi</taxon>
        <taxon>Dikarya</taxon>
        <taxon>Basidiomycota</taxon>
        <taxon>Agaricomycotina</taxon>
        <taxon>Agaricomycetes</taxon>
        <taxon>Agaricomycetidae</taxon>
        <taxon>Agaricales</taxon>
        <taxon>Marasmiineae</taxon>
        <taxon>Marasmiaceae</taxon>
        <taxon>Marasmius</taxon>
    </lineage>
</organism>
<comment type="caution">
    <text evidence="1">The sequence shown here is derived from an EMBL/GenBank/DDBJ whole genome shotgun (WGS) entry which is preliminary data.</text>
</comment>
<gene>
    <name evidence="1" type="ORF">V5O48_017066</name>
</gene>
<evidence type="ECO:0000313" key="2">
    <source>
        <dbReference type="Proteomes" id="UP001465976"/>
    </source>
</evidence>
<sequence>MGVIPTGGGKSMAFLSATVLYPDRLFVVISPLNALTNDLARRLMDRGMIKQSDYIDSVRSEVERLTPTLEPSDRGLIYCSTVEQAEAISEALGICLYTAQMDTENPKRNQELKDANEKR</sequence>
<dbReference type="EMBL" id="JBAHYK010002492">
    <property type="protein sequence ID" value="KAL0564966.1"/>
    <property type="molecule type" value="Genomic_DNA"/>
</dbReference>
<name>A0ABR3EQ16_9AGAR</name>
<reference evidence="1 2" key="1">
    <citation type="submission" date="2024-02" db="EMBL/GenBank/DDBJ databases">
        <title>A draft genome for the cacao thread blight pathogen Marasmius crinis-equi.</title>
        <authorList>
            <person name="Cohen S.P."/>
            <person name="Baruah I.K."/>
            <person name="Amoako-Attah I."/>
            <person name="Bukari Y."/>
            <person name="Meinhardt L.W."/>
            <person name="Bailey B.A."/>
        </authorList>
    </citation>
    <scope>NUCLEOTIDE SEQUENCE [LARGE SCALE GENOMIC DNA]</scope>
    <source>
        <strain evidence="1 2">GH-76</strain>
    </source>
</reference>
<protein>
    <recommendedName>
        <fullName evidence="3">DEAD/DEAH box helicase domain-containing protein</fullName>
    </recommendedName>
</protein>